<proteinExistence type="predicted"/>
<dbReference type="RefSeq" id="WP_061427323.1">
    <property type="nucleotide sequence ID" value="NZ_KQ970235.1"/>
</dbReference>
<dbReference type="PATRIC" id="fig|1303.82.peg.734"/>
<dbReference type="Proteomes" id="UP000072363">
    <property type="component" value="Unassembled WGS sequence"/>
</dbReference>
<reference evidence="1 2" key="1">
    <citation type="submission" date="2016-01" db="EMBL/GenBank/DDBJ databases">
        <title>Highly variable Streptococcus oralis are common among viridans streptococci isolated from primates.</title>
        <authorList>
            <person name="Denapaite D."/>
            <person name="Rieger M."/>
            <person name="Koendgen S."/>
            <person name="Brueckner R."/>
            <person name="Ochigava I."/>
            <person name="Kappeler P."/>
            <person name="Maetz-Rensing K."/>
            <person name="Leendertz F."/>
            <person name="Hakenbeck R."/>
        </authorList>
    </citation>
    <scope>NUCLEOTIDE SEQUENCE [LARGE SCALE GENOMIC DNA]</scope>
    <source>
        <strain evidence="1 2">DD27</strain>
    </source>
</reference>
<evidence type="ECO:0000313" key="2">
    <source>
        <dbReference type="Proteomes" id="UP000072363"/>
    </source>
</evidence>
<gene>
    <name evidence="1" type="ORF">SORDD27_00687</name>
</gene>
<protein>
    <recommendedName>
        <fullName evidence="3">Lipoprotein</fullName>
    </recommendedName>
</protein>
<organism evidence="1 2">
    <name type="scientific">Streptococcus oralis</name>
    <dbReference type="NCBI Taxonomy" id="1303"/>
    <lineage>
        <taxon>Bacteria</taxon>
        <taxon>Bacillati</taxon>
        <taxon>Bacillota</taxon>
        <taxon>Bacilli</taxon>
        <taxon>Lactobacillales</taxon>
        <taxon>Streptococcaceae</taxon>
        <taxon>Streptococcus</taxon>
    </lineage>
</organism>
<name>A0A139PYE5_STROR</name>
<dbReference type="AlphaFoldDB" id="A0A139PYE5"/>
<accession>A0A139PYE5</accession>
<comment type="caution">
    <text evidence="1">The sequence shown here is derived from an EMBL/GenBank/DDBJ whole genome shotgun (WGS) entry which is preliminary data.</text>
</comment>
<dbReference type="EMBL" id="LQNZ01000063">
    <property type="protein sequence ID" value="KXT95327.1"/>
    <property type="molecule type" value="Genomic_DNA"/>
</dbReference>
<evidence type="ECO:0008006" key="3">
    <source>
        <dbReference type="Google" id="ProtNLM"/>
    </source>
</evidence>
<sequence>MKKYKHLLWLSALIIILISLFSLNGCSLGGETIPKNRTKEQYEFEKTFDPMFKFLEQEQKDFNGLEAYKSRVYIKNGDEVRRYEIDLDITKAEGKGDYRIQIGENKKTVPASYSNGKLHYDSEIDPLFDEEILNLVVKRDVFDSLNVKRTLRTGTTELSEIIYQPETHSELFQKLKSKYDLPEETTCQIRIDHSDKTNYGITIQLTSKEMSVKIGLTIIKKRG</sequence>
<evidence type="ECO:0000313" key="1">
    <source>
        <dbReference type="EMBL" id="KXT95327.1"/>
    </source>
</evidence>